<evidence type="ECO:0000313" key="2">
    <source>
        <dbReference type="Proteomes" id="UP001583177"/>
    </source>
</evidence>
<accession>A0ABR3W6R9</accession>
<comment type="caution">
    <text evidence="1">The sequence shown here is derived from an EMBL/GenBank/DDBJ whole genome shotgun (WGS) entry which is preliminary data.</text>
</comment>
<name>A0ABR3W6R9_9PEZI</name>
<evidence type="ECO:0000313" key="1">
    <source>
        <dbReference type="EMBL" id="KAL1854503.1"/>
    </source>
</evidence>
<organism evidence="1 2">
    <name type="scientific">Diaporthe australafricana</name>
    <dbReference type="NCBI Taxonomy" id="127596"/>
    <lineage>
        <taxon>Eukaryota</taxon>
        <taxon>Fungi</taxon>
        <taxon>Dikarya</taxon>
        <taxon>Ascomycota</taxon>
        <taxon>Pezizomycotina</taxon>
        <taxon>Sordariomycetes</taxon>
        <taxon>Sordariomycetidae</taxon>
        <taxon>Diaporthales</taxon>
        <taxon>Diaporthaceae</taxon>
        <taxon>Diaporthe</taxon>
    </lineage>
</organism>
<reference evidence="1 2" key="1">
    <citation type="journal article" date="2024" name="IMA Fungus">
        <title>IMA Genome - F19 : A genome assembly and annotation guide to empower mycologists, including annotated draft genome sequences of Ceratocystis pirilliformis, Diaporthe australafricana, Fusarium ophioides, Paecilomyces lecythidis, and Sporothrix stenoceras.</title>
        <authorList>
            <person name="Aylward J."/>
            <person name="Wilson A.M."/>
            <person name="Visagie C.M."/>
            <person name="Spraker J."/>
            <person name="Barnes I."/>
            <person name="Buitendag C."/>
            <person name="Ceriani C."/>
            <person name="Del Mar Angel L."/>
            <person name="du Plessis D."/>
            <person name="Fuchs T."/>
            <person name="Gasser K."/>
            <person name="Kramer D."/>
            <person name="Li W."/>
            <person name="Munsamy K."/>
            <person name="Piso A."/>
            <person name="Price J.L."/>
            <person name="Sonnekus B."/>
            <person name="Thomas C."/>
            <person name="van der Nest A."/>
            <person name="van Dijk A."/>
            <person name="van Heerden A."/>
            <person name="van Vuuren N."/>
            <person name="Yilmaz N."/>
            <person name="Duong T.A."/>
            <person name="van der Merwe N.A."/>
            <person name="Wingfield M.J."/>
            <person name="Wingfield B.D."/>
        </authorList>
    </citation>
    <scope>NUCLEOTIDE SEQUENCE [LARGE SCALE GENOMIC DNA]</scope>
    <source>
        <strain evidence="1 2">CMW 18300</strain>
    </source>
</reference>
<sequence length="331" mass="38243">MADDSRFALAQGGTGDPTMSSLGVLDAEHVAVFHNALERILSAENTETTFSEIIDGLPLKGTWLEFDVWNKDHPVNVLGHDTLCDDTREKARRFRDEFDVYILSFPTTTLRDFQQANLGTRDYILSLIELLARSCHQIAARLFQLDDGFYKHSVYEAWRDAPLSDPRARGPRRPSAFCHRSYYFYEQYPYGIADVRREMYLHAGHHEAPLTLFPPTSDQFESLARYLLQPDAGPCPLPIVPSRRNGYRYHPHDAMSRFNIFRDRYERNEPPARSTHHSYKNGRNWPEVEYTFLLLDLESKRAQGIQIDEAELAEAQEGLRRITPSSPDWPH</sequence>
<proteinExistence type="predicted"/>
<dbReference type="Proteomes" id="UP001583177">
    <property type="component" value="Unassembled WGS sequence"/>
</dbReference>
<gene>
    <name evidence="1" type="ORF">Daus18300_011424</name>
</gene>
<keyword evidence="2" id="KW-1185">Reference proteome</keyword>
<protein>
    <submittedName>
        <fullName evidence="1">Uncharacterized protein</fullName>
    </submittedName>
</protein>
<dbReference type="EMBL" id="JAWRVE010000138">
    <property type="protein sequence ID" value="KAL1854503.1"/>
    <property type="molecule type" value="Genomic_DNA"/>
</dbReference>